<name>A0AAN7D845_9FUNG</name>
<dbReference type="Proteomes" id="UP001304243">
    <property type="component" value="Unassembled WGS sequence"/>
</dbReference>
<dbReference type="InterPro" id="IPR004342">
    <property type="entry name" value="EXS_C"/>
</dbReference>
<accession>A0AAN7D845</accession>
<proteinExistence type="predicted"/>
<dbReference type="GeneID" id="89947679"/>
<dbReference type="GO" id="GO:0005737">
    <property type="term" value="C:cytoplasm"/>
    <property type="evidence" value="ECO:0007669"/>
    <property type="project" value="TreeGrafter"/>
</dbReference>
<keyword evidence="4 5" id="KW-0472">Membrane</keyword>
<feature type="transmembrane region" description="Helical" evidence="5">
    <location>
        <begin position="128"/>
        <end position="153"/>
    </location>
</feature>
<evidence type="ECO:0000256" key="3">
    <source>
        <dbReference type="ARBA" id="ARBA00022989"/>
    </source>
</evidence>
<organism evidence="7 8">
    <name type="scientific">Mucor velutinosus</name>
    <dbReference type="NCBI Taxonomy" id="708070"/>
    <lineage>
        <taxon>Eukaryota</taxon>
        <taxon>Fungi</taxon>
        <taxon>Fungi incertae sedis</taxon>
        <taxon>Mucoromycota</taxon>
        <taxon>Mucoromycotina</taxon>
        <taxon>Mucoromycetes</taxon>
        <taxon>Mucorales</taxon>
        <taxon>Mucorineae</taxon>
        <taxon>Mucoraceae</taxon>
        <taxon>Mucor</taxon>
    </lineage>
</organism>
<evidence type="ECO:0000256" key="1">
    <source>
        <dbReference type="ARBA" id="ARBA00004141"/>
    </source>
</evidence>
<dbReference type="Pfam" id="PF03124">
    <property type="entry name" value="EXS"/>
    <property type="match status" value="1"/>
</dbReference>
<dbReference type="RefSeq" id="XP_064678644.1">
    <property type="nucleotide sequence ID" value="XM_064823332.1"/>
</dbReference>
<feature type="transmembrane region" description="Helical" evidence="5">
    <location>
        <begin position="58"/>
        <end position="81"/>
    </location>
</feature>
<dbReference type="PANTHER" id="PTHR10783">
    <property type="entry name" value="XENOTROPIC AND POLYTROPIC RETROVIRUS RECEPTOR 1-RELATED"/>
    <property type="match status" value="1"/>
</dbReference>
<keyword evidence="3 5" id="KW-1133">Transmembrane helix</keyword>
<evidence type="ECO:0000256" key="5">
    <source>
        <dbReference type="SAM" id="Phobius"/>
    </source>
</evidence>
<evidence type="ECO:0000256" key="2">
    <source>
        <dbReference type="ARBA" id="ARBA00022692"/>
    </source>
</evidence>
<feature type="domain" description="EXS" evidence="6">
    <location>
        <begin position="155"/>
        <end position="356"/>
    </location>
</feature>
<comment type="subcellular location">
    <subcellularLocation>
        <location evidence="1">Membrane</location>
        <topology evidence="1">Multi-pass membrane protein</topology>
    </subcellularLocation>
</comment>
<gene>
    <name evidence="7" type="ORF">ATC70_003977</name>
</gene>
<comment type="caution">
    <text evidence="7">The sequence shown here is derived from an EMBL/GenBank/DDBJ whole genome shotgun (WGS) entry which is preliminary data.</text>
</comment>
<sequence length="360" mass="41159">MSLYSKEILAVPESYQPLALICLSLWSWIIVLTISHWQRIDVNALLHATSPLHKRRPLVFMATALTALLAFHAILLEHAIFNQRTNILSQFGPVIMCYAMTIALVLYFQDGQRFFKCLGRLIKSCPVYFSDVLVADILISFSGVFTGLCINLMRVVHVPHSKYAPFITSIPYLIRLKQCLCDYYAQQHPYNSKLINAFKYASSIPVVFLGYHTKPNNSADVFNGITQNDIVWQLWLFSAMFNSAFAFAWDLAMDWGLVQIDTAESSVIRLRKDLYFSDPLYYIAAVGVNGSLRLLKIGSHVYHVHPICIDVAEIVRRWIWVVFRFENEWLKRSYSNTDVELQQQPAFASAANALHITPHS</sequence>
<reference evidence="7 8" key="1">
    <citation type="submission" date="2022-11" db="EMBL/GenBank/DDBJ databases">
        <title>Mucor velutinosus strain NIH1002 WGS.</title>
        <authorList>
            <person name="Subramanian P."/>
            <person name="Mullikin J.C."/>
            <person name="Segre J.A."/>
            <person name="Zelazny A.M."/>
        </authorList>
    </citation>
    <scope>NUCLEOTIDE SEQUENCE [LARGE SCALE GENOMIC DNA]</scope>
    <source>
        <strain evidence="7 8">NIH1002</strain>
    </source>
</reference>
<evidence type="ECO:0000313" key="7">
    <source>
        <dbReference type="EMBL" id="KAK4511978.1"/>
    </source>
</evidence>
<keyword evidence="8" id="KW-1185">Reference proteome</keyword>
<dbReference type="EMBL" id="JASEJX010000025">
    <property type="protein sequence ID" value="KAK4511978.1"/>
    <property type="molecule type" value="Genomic_DNA"/>
</dbReference>
<keyword evidence="2 5" id="KW-0812">Transmembrane</keyword>
<dbReference type="GO" id="GO:0016020">
    <property type="term" value="C:membrane"/>
    <property type="evidence" value="ECO:0007669"/>
    <property type="project" value="UniProtKB-SubCell"/>
</dbReference>
<dbReference type="AlphaFoldDB" id="A0AAN7D845"/>
<protein>
    <recommendedName>
        <fullName evidence="6">EXS domain-containing protein</fullName>
    </recommendedName>
</protein>
<dbReference type="PANTHER" id="PTHR10783:SF46">
    <property type="entry name" value="PROTEIN ERD1 HOMOLOG 2"/>
    <property type="match status" value="1"/>
</dbReference>
<feature type="transmembrane region" description="Helical" evidence="5">
    <location>
        <begin position="15"/>
        <end position="37"/>
    </location>
</feature>
<evidence type="ECO:0000259" key="6">
    <source>
        <dbReference type="PROSITE" id="PS51380"/>
    </source>
</evidence>
<dbReference type="PROSITE" id="PS51380">
    <property type="entry name" value="EXS"/>
    <property type="match status" value="1"/>
</dbReference>
<evidence type="ECO:0000256" key="4">
    <source>
        <dbReference type="ARBA" id="ARBA00023136"/>
    </source>
</evidence>
<feature type="transmembrane region" description="Helical" evidence="5">
    <location>
        <begin position="87"/>
        <end position="108"/>
    </location>
</feature>
<evidence type="ECO:0000313" key="8">
    <source>
        <dbReference type="Proteomes" id="UP001304243"/>
    </source>
</evidence>